<dbReference type="Gene3D" id="3.90.25.10">
    <property type="entry name" value="UDP-galactose 4-epimerase, domain 1"/>
    <property type="match status" value="1"/>
</dbReference>
<dbReference type="InParanoid" id="A0A3N1HN49"/>
<gene>
    <name evidence="2" type="ORF">EDC03_1545</name>
</gene>
<dbReference type="Gene3D" id="3.40.50.720">
    <property type="entry name" value="NAD(P)-binding Rossmann-like Domain"/>
    <property type="match status" value="1"/>
</dbReference>
<reference evidence="2 3" key="1">
    <citation type="journal article" date="2015" name="Stand. Genomic Sci.">
        <title>Genomic Encyclopedia of Bacterial and Archaeal Type Strains, Phase III: the genomes of soil and plant-associated and newly described type strains.</title>
        <authorList>
            <person name="Whitman W.B."/>
            <person name="Woyke T."/>
            <person name="Klenk H.P."/>
            <person name="Zhou Y."/>
            <person name="Lilburn T.G."/>
            <person name="Beck B.J."/>
            <person name="De Vos P."/>
            <person name="Vandamme P."/>
            <person name="Eisen J.A."/>
            <person name="Garrity G."/>
            <person name="Hugenholtz P."/>
            <person name="Kyrpides N.C."/>
        </authorList>
    </citation>
    <scope>NUCLEOTIDE SEQUENCE [LARGE SCALE GENOMIC DNA]</scope>
    <source>
        <strain evidence="2 3">CECT 7306</strain>
    </source>
</reference>
<comment type="caution">
    <text evidence="2">The sequence shown here is derived from an EMBL/GenBank/DDBJ whole genome shotgun (WGS) entry which is preliminary data.</text>
</comment>
<name>A0A3N1HN49_9ACTN</name>
<organism evidence="2 3">
    <name type="scientific">Pseudokineococcus lusitanus</name>
    <dbReference type="NCBI Taxonomy" id="763993"/>
    <lineage>
        <taxon>Bacteria</taxon>
        <taxon>Bacillati</taxon>
        <taxon>Actinomycetota</taxon>
        <taxon>Actinomycetes</taxon>
        <taxon>Kineosporiales</taxon>
        <taxon>Kineosporiaceae</taxon>
        <taxon>Pseudokineococcus</taxon>
    </lineage>
</organism>
<dbReference type="PANTHER" id="PTHR47129:SF1">
    <property type="entry name" value="NMRA-LIKE DOMAIN-CONTAINING PROTEIN"/>
    <property type="match status" value="1"/>
</dbReference>
<proteinExistence type="predicted"/>
<dbReference type="RefSeq" id="WP_123379600.1">
    <property type="nucleotide sequence ID" value="NZ_RJKN01000003.1"/>
</dbReference>
<dbReference type="AlphaFoldDB" id="A0A3N1HN49"/>
<evidence type="ECO:0000313" key="2">
    <source>
        <dbReference type="EMBL" id="ROP43948.1"/>
    </source>
</evidence>
<dbReference type="Pfam" id="PF13460">
    <property type="entry name" value="NAD_binding_10"/>
    <property type="match status" value="1"/>
</dbReference>
<protein>
    <submittedName>
        <fullName evidence="2">Uncharacterized protein YbjT (DUF2867 family)</fullName>
    </submittedName>
</protein>
<dbReference type="InterPro" id="IPR016040">
    <property type="entry name" value="NAD(P)-bd_dom"/>
</dbReference>
<evidence type="ECO:0000313" key="3">
    <source>
        <dbReference type="Proteomes" id="UP000276232"/>
    </source>
</evidence>
<dbReference type="PANTHER" id="PTHR47129">
    <property type="entry name" value="QUINONE OXIDOREDUCTASE 2"/>
    <property type="match status" value="1"/>
</dbReference>
<accession>A0A3N1HN49</accession>
<evidence type="ECO:0000259" key="1">
    <source>
        <dbReference type="Pfam" id="PF13460"/>
    </source>
</evidence>
<sequence length="292" mass="29296">MTRTAAGAHGVVGVTGATGQLGGRAARRLAAAGVAQRLVVRDAARAPVLPGATTAVATYADGDGLRRALEGVGTLLLVSASESADRVAEHRSAVDAALAAGVRHVVYTSFVGAAPDATFTLARDHAATEEHLAAAAAAAGATWTVLRDGLYADVLPDFVGDDGVLRGPAGDGRVAAVARDDVADAAVAVLRDPTAHAGRTYDLTGPAALTLAEVAQALTAAGRPARYVAETVDEAYASRAGTGAPDWQLRAWVSTYTAVAAGEMARVTGDVAALTGRPATPFADVVAGLVDR</sequence>
<keyword evidence="3" id="KW-1185">Reference proteome</keyword>
<dbReference type="Proteomes" id="UP000276232">
    <property type="component" value="Unassembled WGS sequence"/>
</dbReference>
<dbReference type="SUPFAM" id="SSF51735">
    <property type="entry name" value="NAD(P)-binding Rossmann-fold domains"/>
    <property type="match status" value="1"/>
</dbReference>
<feature type="domain" description="NAD(P)-binding" evidence="1">
    <location>
        <begin position="16"/>
        <end position="193"/>
    </location>
</feature>
<dbReference type="InterPro" id="IPR052718">
    <property type="entry name" value="NmrA-type_oxidoreductase"/>
</dbReference>
<dbReference type="EMBL" id="RJKN01000003">
    <property type="protein sequence ID" value="ROP43948.1"/>
    <property type="molecule type" value="Genomic_DNA"/>
</dbReference>
<dbReference type="InterPro" id="IPR036291">
    <property type="entry name" value="NAD(P)-bd_dom_sf"/>
</dbReference>
<dbReference type="OrthoDB" id="3243290at2"/>